<evidence type="ECO:0000313" key="1">
    <source>
        <dbReference type="EMBL" id="SFF60821.1"/>
    </source>
</evidence>
<dbReference type="PANTHER" id="PTHR33361:SF2">
    <property type="entry name" value="DUF885 DOMAIN-CONTAINING PROTEIN"/>
    <property type="match status" value="1"/>
</dbReference>
<reference evidence="1 2" key="1">
    <citation type="submission" date="2016-10" db="EMBL/GenBank/DDBJ databases">
        <authorList>
            <person name="de Groot N.N."/>
        </authorList>
    </citation>
    <scope>NUCLEOTIDE SEQUENCE [LARGE SCALE GENOMIC DNA]</scope>
    <source>
        <strain>GEY</strain>
        <strain evidence="2">DSM 9560</strain>
    </source>
</reference>
<dbReference type="InterPro" id="IPR010281">
    <property type="entry name" value="DUF885"/>
</dbReference>
<dbReference type="PANTHER" id="PTHR33361">
    <property type="entry name" value="GLR0591 PROTEIN"/>
    <property type="match status" value="1"/>
</dbReference>
<keyword evidence="2" id="KW-1185">Reference proteome</keyword>
<proteinExistence type="predicted"/>
<dbReference type="EMBL" id="FONY01000080">
    <property type="protein sequence ID" value="SFF60821.1"/>
    <property type="molecule type" value="Genomic_DNA"/>
</dbReference>
<accession>A0A1I2K6W8</accession>
<sequence length="585" mass="67449">MMKKLYFEVVIIILFSFFPAFSQEKNSTQKSLDSLIQVYQQFQSEPYTVLKITDGEQLKSFGLFREADLALENQYLKKLKSSLEQLVDKQLNENDQINLTLLLYTITEKIAYFDNKDYLMPINAEGGFHTSFANSPNRSFSTVKDYEDYIARLSYFATYTNEYIAIMRKGIKEKITLPRVVLEGYEGTYNTHIVSDISQSTFFKPFEKFPVHFSNEIKEKLIAEGKKAIQESVIKGYKAFGEFIEKEYLPSARTTVGVSALPNGKAYYQSRANHFTTLNISVQEIHEIGLKEVARIKQEMQEVMKQAKFEGDFKAFLEFLRTSPQFYVETPEQLLKEASFLAKKADGKLPAFFGKLPRQPYGVEPVPDLIAPKYTGGRYVPAPLNGKRGGTYWVNTYNLKSRPLYILESLTLHEAVPGHHLQIALTKELNHLPPFRQNLYISAFGEGWGLYCEWLGIEMGFYQNPYTNFGRLTYEMWRACRLVVDTGIHALGWSREQAINYLAENTALSLHEVRTEIDRYIGWAGQALSYKIGELKIKELRKKAEAELKEKFDIREFHDTLLSQGTVTLPIMEKIVNKYIQSKKQ</sequence>
<dbReference type="Proteomes" id="UP000199513">
    <property type="component" value="Unassembled WGS sequence"/>
</dbReference>
<dbReference type="AlphaFoldDB" id="A0A1I2K6W8"/>
<dbReference type="OrthoDB" id="9760040at2"/>
<protein>
    <submittedName>
        <fullName evidence="1">Uncharacterized conserved protein, DUF885 familyt</fullName>
    </submittedName>
</protein>
<dbReference type="RefSeq" id="WP_091549536.1">
    <property type="nucleotide sequence ID" value="NZ_FONY01000080.1"/>
</dbReference>
<gene>
    <name evidence="1" type="ORF">SAMN04488541_10802</name>
</gene>
<dbReference type="STRING" id="1003.SAMN04488541_10802"/>
<organism evidence="1 2">
    <name type="scientific">Thermoflexibacter ruber</name>
    <dbReference type="NCBI Taxonomy" id="1003"/>
    <lineage>
        <taxon>Bacteria</taxon>
        <taxon>Pseudomonadati</taxon>
        <taxon>Bacteroidota</taxon>
        <taxon>Cytophagia</taxon>
        <taxon>Cytophagales</taxon>
        <taxon>Thermoflexibacteraceae</taxon>
        <taxon>Thermoflexibacter</taxon>
    </lineage>
</organism>
<dbReference type="Pfam" id="PF05960">
    <property type="entry name" value="DUF885"/>
    <property type="match status" value="1"/>
</dbReference>
<name>A0A1I2K6W8_9BACT</name>
<evidence type="ECO:0000313" key="2">
    <source>
        <dbReference type="Proteomes" id="UP000199513"/>
    </source>
</evidence>